<reference evidence="2 3" key="1">
    <citation type="submission" date="2017-07" db="EMBL/GenBank/DDBJ databases">
        <title>Acidovorax KNDSW TSA 6 genome sequence and assembly.</title>
        <authorList>
            <person name="Mayilraj S."/>
        </authorList>
    </citation>
    <scope>NUCLEOTIDE SEQUENCE [LARGE SCALE GENOMIC DNA]</scope>
    <source>
        <strain evidence="2 3">KNDSW-TSA6</strain>
    </source>
</reference>
<sequence>MNNTARFLSIAAVAAFASFGAHADEADASQFATQFETNRTRAEVAAEAATVAQTRSQEPAGSRVVTYKSTADRAAVRAQAADAVRTGQIAYGERG</sequence>
<keyword evidence="1" id="KW-0732">Signal</keyword>
<comment type="caution">
    <text evidence="2">The sequence shown here is derived from an EMBL/GenBank/DDBJ whole genome shotgun (WGS) entry which is preliminary data.</text>
</comment>
<accession>A0A235EHQ8</accession>
<dbReference type="AlphaFoldDB" id="A0A235EHQ8"/>
<feature type="chain" id="PRO_5012714693" evidence="1">
    <location>
        <begin position="24"/>
        <end position="95"/>
    </location>
</feature>
<gene>
    <name evidence="2" type="ORF">CBY09_16885</name>
</gene>
<dbReference type="EMBL" id="NOIG01000011">
    <property type="protein sequence ID" value="OYD48520.1"/>
    <property type="molecule type" value="Genomic_DNA"/>
</dbReference>
<name>A0A235EHQ8_9BURK</name>
<feature type="signal peptide" evidence="1">
    <location>
        <begin position="1"/>
        <end position="23"/>
    </location>
</feature>
<dbReference type="RefSeq" id="WP_094290762.1">
    <property type="nucleotide sequence ID" value="NZ_NOIG01000011.1"/>
</dbReference>
<evidence type="ECO:0000256" key="1">
    <source>
        <dbReference type="SAM" id="SignalP"/>
    </source>
</evidence>
<evidence type="ECO:0000313" key="3">
    <source>
        <dbReference type="Proteomes" id="UP000215441"/>
    </source>
</evidence>
<evidence type="ECO:0000313" key="2">
    <source>
        <dbReference type="EMBL" id="OYD48520.1"/>
    </source>
</evidence>
<protein>
    <submittedName>
        <fullName evidence="2">DUF4148 domain-containing protein</fullName>
    </submittedName>
</protein>
<proteinExistence type="predicted"/>
<keyword evidence="3" id="KW-1185">Reference proteome</keyword>
<dbReference type="Proteomes" id="UP000215441">
    <property type="component" value="Unassembled WGS sequence"/>
</dbReference>
<organism evidence="2 3">
    <name type="scientific">Acidovorax kalamii</name>
    <dbReference type="NCBI Taxonomy" id="2004485"/>
    <lineage>
        <taxon>Bacteria</taxon>
        <taxon>Pseudomonadati</taxon>
        <taxon>Pseudomonadota</taxon>
        <taxon>Betaproteobacteria</taxon>
        <taxon>Burkholderiales</taxon>
        <taxon>Comamonadaceae</taxon>
        <taxon>Acidovorax</taxon>
    </lineage>
</organism>